<dbReference type="CDD" id="cd00060">
    <property type="entry name" value="FHA"/>
    <property type="match status" value="1"/>
</dbReference>
<dbReference type="PROSITE" id="PS50006">
    <property type="entry name" value="FHA_DOMAIN"/>
    <property type="match status" value="1"/>
</dbReference>
<dbReference type="SMART" id="SM00240">
    <property type="entry name" value="FHA"/>
    <property type="match status" value="1"/>
</dbReference>
<evidence type="ECO:0000256" key="1">
    <source>
        <dbReference type="ARBA" id="ARBA00022553"/>
    </source>
</evidence>
<gene>
    <name evidence="4" type="ORF">GCM10010191_47670</name>
</gene>
<keyword evidence="1" id="KW-0597">Phosphoprotein</keyword>
<evidence type="ECO:0000313" key="5">
    <source>
        <dbReference type="Proteomes" id="UP001501231"/>
    </source>
</evidence>
<evidence type="ECO:0000313" key="4">
    <source>
        <dbReference type="EMBL" id="GAA2428934.1"/>
    </source>
</evidence>
<keyword evidence="5" id="KW-1185">Reference proteome</keyword>
<dbReference type="Proteomes" id="UP001501231">
    <property type="component" value="Unassembled WGS sequence"/>
</dbReference>
<evidence type="ECO:0000259" key="3">
    <source>
        <dbReference type="PROSITE" id="PS50006"/>
    </source>
</evidence>
<evidence type="ECO:0000256" key="2">
    <source>
        <dbReference type="SAM" id="MobiDB-lite"/>
    </source>
</evidence>
<dbReference type="InterPro" id="IPR008984">
    <property type="entry name" value="SMAD_FHA_dom_sf"/>
</dbReference>
<proteinExistence type="predicted"/>
<organism evidence="4 5">
    <name type="scientific">Actinomadura vinacea</name>
    <dbReference type="NCBI Taxonomy" id="115336"/>
    <lineage>
        <taxon>Bacteria</taxon>
        <taxon>Bacillati</taxon>
        <taxon>Actinomycetota</taxon>
        <taxon>Actinomycetes</taxon>
        <taxon>Streptosporangiales</taxon>
        <taxon>Thermomonosporaceae</taxon>
        <taxon>Actinomadura</taxon>
    </lineage>
</organism>
<dbReference type="SUPFAM" id="SSF49879">
    <property type="entry name" value="SMAD/FHA domain"/>
    <property type="match status" value="1"/>
</dbReference>
<feature type="domain" description="FHA" evidence="3">
    <location>
        <begin position="165"/>
        <end position="221"/>
    </location>
</feature>
<feature type="compositionally biased region" description="Low complexity" evidence="2">
    <location>
        <begin position="36"/>
        <end position="52"/>
    </location>
</feature>
<accession>A0ABN3JFD9</accession>
<dbReference type="Gene3D" id="2.60.200.20">
    <property type="match status" value="1"/>
</dbReference>
<dbReference type="InterPro" id="IPR000253">
    <property type="entry name" value="FHA_dom"/>
</dbReference>
<name>A0ABN3JFD9_9ACTN</name>
<sequence length="270" mass="27630">MPICPSGHTSGAGDFCDVCGDLIPGAPRVRLDADEGAAPAAPSEAAAQEAGETCPLCGTPRSGRFCEEDAYDFETGSVSHTAQMLAEPPEPAAPPPPAPAPPRRAEPASVPPPPDPAGRPRWTVVINADRAYYDSVIAIGGPDAASIAFPPYCPERRIGLSGEQIRIGRRSVSRGTVPEIDLSVPPEDPGVSHTHAVLLAQPDGTWTLVDPGSMNGTTLNGGTKPIDVNVPAPVGDGDRIHVGAWTTITLRLQGGPPDGSRTGPGGGSPT</sequence>
<feature type="region of interest" description="Disordered" evidence="2">
    <location>
        <begin position="33"/>
        <end position="54"/>
    </location>
</feature>
<dbReference type="InterPro" id="IPR050923">
    <property type="entry name" value="Cell_Proc_Reg/RNA_Proc"/>
</dbReference>
<dbReference type="RefSeq" id="WP_344591718.1">
    <property type="nucleotide sequence ID" value="NZ_BAAARW010000019.1"/>
</dbReference>
<comment type="caution">
    <text evidence="4">The sequence shown here is derived from an EMBL/GenBank/DDBJ whole genome shotgun (WGS) entry which is preliminary data.</text>
</comment>
<feature type="compositionally biased region" description="Pro residues" evidence="2">
    <location>
        <begin position="88"/>
        <end position="102"/>
    </location>
</feature>
<protein>
    <recommendedName>
        <fullName evidence="3">FHA domain-containing protein</fullName>
    </recommendedName>
</protein>
<dbReference type="EMBL" id="BAAARW010000019">
    <property type="protein sequence ID" value="GAA2428934.1"/>
    <property type="molecule type" value="Genomic_DNA"/>
</dbReference>
<dbReference type="PANTHER" id="PTHR23308">
    <property type="entry name" value="NUCLEAR INHIBITOR OF PROTEIN PHOSPHATASE-1"/>
    <property type="match status" value="1"/>
</dbReference>
<feature type="region of interest" description="Disordered" evidence="2">
    <location>
        <begin position="251"/>
        <end position="270"/>
    </location>
</feature>
<dbReference type="Pfam" id="PF00498">
    <property type="entry name" value="FHA"/>
    <property type="match status" value="1"/>
</dbReference>
<reference evidence="4 5" key="1">
    <citation type="journal article" date="2019" name="Int. J. Syst. Evol. Microbiol.">
        <title>The Global Catalogue of Microorganisms (GCM) 10K type strain sequencing project: providing services to taxonomists for standard genome sequencing and annotation.</title>
        <authorList>
            <consortium name="The Broad Institute Genomics Platform"/>
            <consortium name="The Broad Institute Genome Sequencing Center for Infectious Disease"/>
            <person name="Wu L."/>
            <person name="Ma J."/>
        </authorList>
    </citation>
    <scope>NUCLEOTIDE SEQUENCE [LARGE SCALE GENOMIC DNA]</scope>
    <source>
        <strain evidence="4 5">JCM 3325</strain>
    </source>
</reference>
<feature type="region of interest" description="Disordered" evidence="2">
    <location>
        <begin position="81"/>
        <end position="121"/>
    </location>
</feature>